<evidence type="ECO:0000256" key="2">
    <source>
        <dbReference type="ARBA" id="ARBA00005581"/>
    </source>
</evidence>
<comment type="caution">
    <text evidence="7">The sequence shown here is derived from an EMBL/GenBank/DDBJ whole genome shotgun (WGS) entry which is preliminary data.</text>
</comment>
<dbReference type="AlphaFoldDB" id="A0A5N5FFE5"/>
<dbReference type="OrthoDB" id="1151284at2759"/>
<dbReference type="Pfam" id="PF05938">
    <property type="entry name" value="Self-incomp_S1"/>
    <property type="match status" value="1"/>
</dbReference>
<reference evidence="7 8" key="1">
    <citation type="submission" date="2019-09" db="EMBL/GenBank/DDBJ databases">
        <authorList>
            <person name="Ou C."/>
        </authorList>
    </citation>
    <scope>NUCLEOTIDE SEQUENCE [LARGE SCALE GENOMIC DNA]</scope>
    <source>
        <strain evidence="7">S2</strain>
        <tissue evidence="7">Leaf</tissue>
    </source>
</reference>
<protein>
    <recommendedName>
        <fullName evidence="6">S-protein homolog</fullName>
    </recommendedName>
</protein>
<gene>
    <name evidence="7" type="ORF">D8674_010191</name>
</gene>
<proteinExistence type="inferred from homology"/>
<evidence type="ECO:0000256" key="3">
    <source>
        <dbReference type="ARBA" id="ARBA00022471"/>
    </source>
</evidence>
<dbReference type="GO" id="GO:0060320">
    <property type="term" value="P:rejection of self pollen"/>
    <property type="evidence" value="ECO:0007669"/>
    <property type="project" value="UniProtKB-KW"/>
</dbReference>
<evidence type="ECO:0000256" key="6">
    <source>
        <dbReference type="RuleBase" id="RU367044"/>
    </source>
</evidence>
<evidence type="ECO:0000256" key="5">
    <source>
        <dbReference type="ARBA" id="ARBA00022729"/>
    </source>
</evidence>
<dbReference type="GO" id="GO:0005576">
    <property type="term" value="C:extracellular region"/>
    <property type="evidence" value="ECO:0007669"/>
    <property type="project" value="UniProtKB-SubCell"/>
</dbReference>
<keyword evidence="5 6" id="KW-0732">Signal</keyword>
<comment type="subcellular location">
    <subcellularLocation>
        <location evidence="1 6">Secreted</location>
    </subcellularLocation>
</comment>
<organism evidence="7 8">
    <name type="scientific">Pyrus ussuriensis x Pyrus communis</name>
    <dbReference type="NCBI Taxonomy" id="2448454"/>
    <lineage>
        <taxon>Eukaryota</taxon>
        <taxon>Viridiplantae</taxon>
        <taxon>Streptophyta</taxon>
        <taxon>Embryophyta</taxon>
        <taxon>Tracheophyta</taxon>
        <taxon>Spermatophyta</taxon>
        <taxon>Magnoliopsida</taxon>
        <taxon>eudicotyledons</taxon>
        <taxon>Gunneridae</taxon>
        <taxon>Pentapetalae</taxon>
        <taxon>rosids</taxon>
        <taxon>fabids</taxon>
        <taxon>Rosales</taxon>
        <taxon>Rosaceae</taxon>
        <taxon>Amygdaloideae</taxon>
        <taxon>Maleae</taxon>
        <taxon>Pyrus</taxon>
    </lineage>
</organism>
<dbReference type="PANTHER" id="PTHR31232">
    <property type="match status" value="1"/>
</dbReference>
<dbReference type="InterPro" id="IPR010264">
    <property type="entry name" value="Self-incomp_S1"/>
</dbReference>
<keyword evidence="3 6" id="KW-0713">Self-incompatibility</keyword>
<dbReference type="PANTHER" id="PTHR31232:SF43">
    <property type="entry name" value="S-PROTEIN HOMOLOG 29-RELATED"/>
    <property type="match status" value="1"/>
</dbReference>
<sequence>MKKMSPHLRNVVMLLLVIVLMTRTEGGLRIPKRKHVRITNSLESKVDLTVHCKSGDDDLGEQKVPPTENFEFSFKTNFGGTTLFFCSFEWSNEFHWFEVYSSFRDCKYCYWDIFQDGPCMYGTCYRWKKSLGGI</sequence>
<feature type="signal peptide" evidence="6">
    <location>
        <begin position="1"/>
        <end position="26"/>
    </location>
</feature>
<keyword evidence="8" id="KW-1185">Reference proteome</keyword>
<evidence type="ECO:0000313" key="7">
    <source>
        <dbReference type="EMBL" id="KAB2599920.1"/>
    </source>
</evidence>
<evidence type="ECO:0000313" key="8">
    <source>
        <dbReference type="Proteomes" id="UP000327157"/>
    </source>
</evidence>
<reference evidence="7 8" key="3">
    <citation type="submission" date="2019-11" db="EMBL/GenBank/DDBJ databases">
        <title>A de novo genome assembly of a pear dwarfing rootstock.</title>
        <authorList>
            <person name="Wang F."/>
            <person name="Wang J."/>
            <person name="Li S."/>
            <person name="Zhang Y."/>
            <person name="Fang M."/>
            <person name="Ma L."/>
            <person name="Zhao Y."/>
            <person name="Jiang S."/>
        </authorList>
    </citation>
    <scope>NUCLEOTIDE SEQUENCE [LARGE SCALE GENOMIC DNA]</scope>
    <source>
        <strain evidence="7">S2</strain>
        <tissue evidence="7">Leaf</tissue>
    </source>
</reference>
<accession>A0A5N5FFE5</accession>
<name>A0A5N5FFE5_9ROSA</name>
<dbReference type="Proteomes" id="UP000327157">
    <property type="component" value="Chromosome 13"/>
</dbReference>
<evidence type="ECO:0000256" key="1">
    <source>
        <dbReference type="ARBA" id="ARBA00004613"/>
    </source>
</evidence>
<dbReference type="EMBL" id="SMOL01000753">
    <property type="protein sequence ID" value="KAB2599920.1"/>
    <property type="molecule type" value="Genomic_DNA"/>
</dbReference>
<reference evidence="8" key="2">
    <citation type="submission" date="2019-10" db="EMBL/GenBank/DDBJ databases">
        <title>A de novo genome assembly of a pear dwarfing rootstock.</title>
        <authorList>
            <person name="Wang F."/>
            <person name="Wang J."/>
            <person name="Li S."/>
            <person name="Zhang Y."/>
            <person name="Fang M."/>
            <person name="Ma L."/>
            <person name="Zhao Y."/>
            <person name="Jiang S."/>
        </authorList>
    </citation>
    <scope>NUCLEOTIDE SEQUENCE [LARGE SCALE GENOMIC DNA]</scope>
</reference>
<feature type="chain" id="PRO_5025097980" description="S-protein homolog" evidence="6">
    <location>
        <begin position="27"/>
        <end position="134"/>
    </location>
</feature>
<keyword evidence="4 6" id="KW-0964">Secreted</keyword>
<comment type="similarity">
    <text evidence="2 6">Belongs to the plant self-incompatibility (S1) protein family.</text>
</comment>
<evidence type="ECO:0000256" key="4">
    <source>
        <dbReference type="ARBA" id="ARBA00022525"/>
    </source>
</evidence>